<protein>
    <submittedName>
        <fullName evidence="1">Uncharacterized protein</fullName>
    </submittedName>
</protein>
<reference evidence="1 2" key="1">
    <citation type="submission" date="2018-04" db="EMBL/GenBank/DDBJ databases">
        <authorList>
            <person name="Vogel A."/>
        </authorList>
    </citation>
    <scope>NUCLEOTIDE SEQUENCE [LARGE SCALE GENOMIC DNA]</scope>
</reference>
<dbReference type="AlphaFoldDB" id="A0A484KQI0"/>
<dbReference type="Proteomes" id="UP000595140">
    <property type="component" value="Unassembled WGS sequence"/>
</dbReference>
<accession>A0A484KQI0</accession>
<sequence>MKQTLKMRTETARSTYRVGLTTISSREDPRNGVENHGFKDKHLNLVLIKVLSLNVNGLRLMIFALSPFGELQFTLLLEEPHCLV</sequence>
<gene>
    <name evidence="1" type="ORF">CCAM_LOCUS6078</name>
</gene>
<organism evidence="1 2">
    <name type="scientific">Cuscuta campestris</name>
    <dbReference type="NCBI Taxonomy" id="132261"/>
    <lineage>
        <taxon>Eukaryota</taxon>
        <taxon>Viridiplantae</taxon>
        <taxon>Streptophyta</taxon>
        <taxon>Embryophyta</taxon>
        <taxon>Tracheophyta</taxon>
        <taxon>Spermatophyta</taxon>
        <taxon>Magnoliopsida</taxon>
        <taxon>eudicotyledons</taxon>
        <taxon>Gunneridae</taxon>
        <taxon>Pentapetalae</taxon>
        <taxon>asterids</taxon>
        <taxon>lamiids</taxon>
        <taxon>Solanales</taxon>
        <taxon>Convolvulaceae</taxon>
        <taxon>Cuscuteae</taxon>
        <taxon>Cuscuta</taxon>
        <taxon>Cuscuta subgen. Grammica</taxon>
        <taxon>Cuscuta sect. Cleistogrammica</taxon>
    </lineage>
</organism>
<dbReference type="EMBL" id="OOIL02000403">
    <property type="protein sequence ID" value="VFQ64302.1"/>
    <property type="molecule type" value="Genomic_DNA"/>
</dbReference>
<proteinExistence type="predicted"/>
<keyword evidence="2" id="KW-1185">Reference proteome</keyword>
<evidence type="ECO:0000313" key="1">
    <source>
        <dbReference type="EMBL" id="VFQ64302.1"/>
    </source>
</evidence>
<name>A0A484KQI0_9ASTE</name>
<evidence type="ECO:0000313" key="2">
    <source>
        <dbReference type="Proteomes" id="UP000595140"/>
    </source>
</evidence>